<evidence type="ECO:0000313" key="2">
    <source>
        <dbReference type="EMBL" id="GMF47628.1"/>
    </source>
</evidence>
<reference evidence="2" key="1">
    <citation type="submission" date="2023-04" db="EMBL/GenBank/DDBJ databases">
        <title>Phytophthora fragariaefolia NBRC 109709.</title>
        <authorList>
            <person name="Ichikawa N."/>
            <person name="Sato H."/>
            <person name="Tonouchi N."/>
        </authorList>
    </citation>
    <scope>NUCLEOTIDE SEQUENCE</scope>
    <source>
        <strain evidence="2">NBRC 109709</strain>
    </source>
</reference>
<protein>
    <submittedName>
        <fullName evidence="2">Unnamed protein product</fullName>
    </submittedName>
</protein>
<evidence type="ECO:0000256" key="1">
    <source>
        <dbReference type="SAM" id="MobiDB-lite"/>
    </source>
</evidence>
<gene>
    <name evidence="2" type="ORF">Pfra01_001807700</name>
</gene>
<proteinExistence type="predicted"/>
<feature type="region of interest" description="Disordered" evidence="1">
    <location>
        <begin position="1"/>
        <end position="51"/>
    </location>
</feature>
<comment type="caution">
    <text evidence="2">The sequence shown here is derived from an EMBL/GenBank/DDBJ whole genome shotgun (WGS) entry which is preliminary data.</text>
</comment>
<name>A0A9W6XX57_9STRA</name>
<dbReference type="AlphaFoldDB" id="A0A9W6XX57"/>
<dbReference type="EMBL" id="BSXT01002174">
    <property type="protein sequence ID" value="GMF47628.1"/>
    <property type="molecule type" value="Genomic_DNA"/>
</dbReference>
<organism evidence="2 3">
    <name type="scientific">Phytophthora fragariaefolia</name>
    <dbReference type="NCBI Taxonomy" id="1490495"/>
    <lineage>
        <taxon>Eukaryota</taxon>
        <taxon>Sar</taxon>
        <taxon>Stramenopiles</taxon>
        <taxon>Oomycota</taxon>
        <taxon>Peronosporomycetes</taxon>
        <taxon>Peronosporales</taxon>
        <taxon>Peronosporaceae</taxon>
        <taxon>Phytophthora</taxon>
    </lineage>
</organism>
<accession>A0A9W6XX57</accession>
<keyword evidence="3" id="KW-1185">Reference proteome</keyword>
<dbReference type="Proteomes" id="UP001165121">
    <property type="component" value="Unassembled WGS sequence"/>
</dbReference>
<evidence type="ECO:0000313" key="3">
    <source>
        <dbReference type="Proteomes" id="UP001165121"/>
    </source>
</evidence>
<sequence>MKYTGNTSPTPPAISSKRARDSSIDLQDPIPGPSPQKSGNATSHVEVDDPAGATSTAKSMLHYSAAPLITSRQLGVSKLANQPVKDNDGETRAPSTYIFKTVTERTDDRKTQPSVVSAAQAGVKLALKKVHLKTALRGQLLNFFCQGRSFWGVVYLKAKLIVFCPNYV</sequence>